<proteinExistence type="predicted"/>
<evidence type="ECO:0000256" key="1">
    <source>
        <dbReference type="ARBA" id="ARBA00023015"/>
    </source>
</evidence>
<dbReference type="Pfam" id="PF00356">
    <property type="entry name" value="LacI"/>
    <property type="match status" value="1"/>
</dbReference>
<dbReference type="RefSeq" id="WP_201375980.1">
    <property type="nucleotide sequence ID" value="NZ_BNJG01000003.1"/>
</dbReference>
<reference evidence="5 6" key="1">
    <citation type="journal article" date="2021" name="Int. J. Syst. Evol. Microbiol.">
        <title>Reticulibacter mediterranei gen. nov., sp. nov., within the new family Reticulibacteraceae fam. nov., and Ktedonospora formicarum gen. nov., sp. nov., Ktedonobacter robiniae sp. nov., Dictyobacter formicarum sp. nov. and Dictyobacter arantiisoli sp. nov., belonging to the class Ktedonobacteria.</title>
        <authorList>
            <person name="Yabe S."/>
            <person name="Zheng Y."/>
            <person name="Wang C.M."/>
            <person name="Sakai Y."/>
            <person name="Abe K."/>
            <person name="Yokota A."/>
            <person name="Donadio S."/>
            <person name="Cavaletti L."/>
            <person name="Monciardini P."/>
        </authorList>
    </citation>
    <scope>NUCLEOTIDE SEQUENCE [LARGE SCALE GENOMIC DNA]</scope>
    <source>
        <strain evidence="5 6">SOSP1-30</strain>
    </source>
</reference>
<dbReference type="Gene3D" id="1.10.260.40">
    <property type="entry name" value="lambda repressor-like DNA-binding domains"/>
    <property type="match status" value="1"/>
</dbReference>
<dbReference type="PROSITE" id="PS50932">
    <property type="entry name" value="HTH_LACI_2"/>
    <property type="match status" value="1"/>
</dbReference>
<evidence type="ECO:0000256" key="2">
    <source>
        <dbReference type="ARBA" id="ARBA00023125"/>
    </source>
</evidence>
<comment type="caution">
    <text evidence="5">The sequence shown here is derived from an EMBL/GenBank/DDBJ whole genome shotgun (WGS) entry which is preliminary data.</text>
</comment>
<dbReference type="Pfam" id="PF13377">
    <property type="entry name" value="Peripla_BP_3"/>
    <property type="match status" value="1"/>
</dbReference>
<dbReference type="PRINTS" id="PR00036">
    <property type="entry name" value="HTHLACI"/>
</dbReference>
<dbReference type="InterPro" id="IPR000843">
    <property type="entry name" value="HTH_LacI"/>
</dbReference>
<gene>
    <name evidence="5" type="ORF">KSB_83110</name>
</gene>
<dbReference type="CDD" id="cd06267">
    <property type="entry name" value="PBP1_LacI_sugar_binding-like"/>
    <property type="match status" value="1"/>
</dbReference>
<dbReference type="SMART" id="SM00354">
    <property type="entry name" value="HTH_LACI"/>
    <property type="match status" value="1"/>
</dbReference>
<dbReference type="PANTHER" id="PTHR30146:SF138">
    <property type="entry name" value="TRANSCRIPTIONAL REGULATORY PROTEIN"/>
    <property type="match status" value="1"/>
</dbReference>
<evidence type="ECO:0000256" key="3">
    <source>
        <dbReference type="ARBA" id="ARBA00023163"/>
    </source>
</evidence>
<keyword evidence="2" id="KW-0238">DNA-binding</keyword>
<dbReference type="InterPro" id="IPR028082">
    <property type="entry name" value="Peripla_BP_I"/>
</dbReference>
<dbReference type="SUPFAM" id="SSF53822">
    <property type="entry name" value="Periplasmic binding protein-like I"/>
    <property type="match status" value="1"/>
</dbReference>
<evidence type="ECO:0000313" key="5">
    <source>
        <dbReference type="EMBL" id="GHO59836.1"/>
    </source>
</evidence>
<accession>A0ABQ3V4E8</accession>
<evidence type="ECO:0000259" key="4">
    <source>
        <dbReference type="PROSITE" id="PS50932"/>
    </source>
</evidence>
<dbReference type="PANTHER" id="PTHR30146">
    <property type="entry name" value="LACI-RELATED TRANSCRIPTIONAL REPRESSOR"/>
    <property type="match status" value="1"/>
</dbReference>
<keyword evidence="1" id="KW-0805">Transcription regulation</keyword>
<dbReference type="Gene3D" id="3.40.50.2300">
    <property type="match status" value="2"/>
</dbReference>
<feature type="domain" description="HTH lacI-type" evidence="4">
    <location>
        <begin position="7"/>
        <end position="64"/>
    </location>
</feature>
<dbReference type="SUPFAM" id="SSF47413">
    <property type="entry name" value="lambda repressor-like DNA-binding domains"/>
    <property type="match status" value="1"/>
</dbReference>
<dbReference type="EMBL" id="BNJG01000003">
    <property type="protein sequence ID" value="GHO59836.1"/>
    <property type="molecule type" value="Genomic_DNA"/>
</dbReference>
<dbReference type="InterPro" id="IPR010982">
    <property type="entry name" value="Lambda_DNA-bd_dom_sf"/>
</dbReference>
<evidence type="ECO:0000313" key="6">
    <source>
        <dbReference type="Proteomes" id="UP000654345"/>
    </source>
</evidence>
<dbReference type="PROSITE" id="PS00356">
    <property type="entry name" value="HTH_LACI_1"/>
    <property type="match status" value="1"/>
</dbReference>
<dbReference type="CDD" id="cd01392">
    <property type="entry name" value="HTH_LacI"/>
    <property type="match status" value="1"/>
</dbReference>
<keyword evidence="6" id="KW-1185">Reference proteome</keyword>
<dbReference type="InterPro" id="IPR046335">
    <property type="entry name" value="LacI/GalR-like_sensor"/>
</dbReference>
<name>A0ABQ3V4E8_9CHLR</name>
<sequence length="343" mass="37605">MENHSSLTLADIAKAAHVSVSTVSRVLNQREGSIPISQATVERVREAARRLGYSPNPFAAALRTQRTGVLGAILRDLGDPFLSVLVRALQRAAHQEGFDLLVGHAASDPSTAERHLAFLLNPWFDGLFLLGNLPGDAPLLQMLTQRPRPCVAVACGTQMALPAVAIDEEAGTQLALDYLYQLGHRRIAFLGNLEHAGVRERLVCFQRFVQERNLEWQEYYAQHCHSSRSDAAAHVRHFLALSEPPTALFCASDLLALGAMSGAWQVGRTVPEDLSILGFDDIEEAAEGFPSLTTFRQPVEMMADHATRLIHRLIEGGLPKEDACRVTVQPELILRQSCAAPRV</sequence>
<organism evidence="5 6">
    <name type="scientific">Ktedonobacter robiniae</name>
    <dbReference type="NCBI Taxonomy" id="2778365"/>
    <lineage>
        <taxon>Bacteria</taxon>
        <taxon>Bacillati</taxon>
        <taxon>Chloroflexota</taxon>
        <taxon>Ktedonobacteria</taxon>
        <taxon>Ktedonobacterales</taxon>
        <taxon>Ktedonobacteraceae</taxon>
        <taxon>Ktedonobacter</taxon>
    </lineage>
</organism>
<protein>
    <submittedName>
        <fullName evidence="5">LacI family transcriptional regulator</fullName>
    </submittedName>
</protein>
<dbReference type="Proteomes" id="UP000654345">
    <property type="component" value="Unassembled WGS sequence"/>
</dbReference>
<keyword evidence="3" id="KW-0804">Transcription</keyword>